<protein>
    <submittedName>
        <fullName evidence="1">Uncharacterized protein</fullName>
    </submittedName>
</protein>
<name>A0A8H5HTE8_9AGAR</name>
<comment type="caution">
    <text evidence="1">The sequence shown here is derived from an EMBL/GenBank/DDBJ whole genome shotgun (WGS) entry which is preliminary data.</text>
</comment>
<dbReference type="EMBL" id="JAACJN010000023">
    <property type="protein sequence ID" value="KAF5389232.1"/>
    <property type="molecule type" value="Genomic_DNA"/>
</dbReference>
<gene>
    <name evidence="1" type="ORF">D9757_003467</name>
</gene>
<organism evidence="1 2">
    <name type="scientific">Collybiopsis confluens</name>
    <dbReference type="NCBI Taxonomy" id="2823264"/>
    <lineage>
        <taxon>Eukaryota</taxon>
        <taxon>Fungi</taxon>
        <taxon>Dikarya</taxon>
        <taxon>Basidiomycota</taxon>
        <taxon>Agaricomycotina</taxon>
        <taxon>Agaricomycetes</taxon>
        <taxon>Agaricomycetidae</taxon>
        <taxon>Agaricales</taxon>
        <taxon>Marasmiineae</taxon>
        <taxon>Omphalotaceae</taxon>
        <taxon>Collybiopsis</taxon>
    </lineage>
</organism>
<accession>A0A8H5HTE8</accession>
<sequence>MSPKALAESYYFIYDIRGALDYSHVVKAAVPSSNFINVSDVPDQDFRRHIKLFNITPQALETLVAKILNNTGERSPLNLEGSEGYQMKALQSLGDHTLVDYRPEGEWRSGCIGSGPANIQQWSLTDITNHPLFPSFIKIKSSKAGFTVHDLESNQNFLSDSTQVLDDRVKRIWRELGQKRTLTLQHLREVQHSLDEAGYRATAANILENLFISDANTGAKHHA</sequence>
<evidence type="ECO:0000313" key="2">
    <source>
        <dbReference type="Proteomes" id="UP000518752"/>
    </source>
</evidence>
<evidence type="ECO:0000313" key="1">
    <source>
        <dbReference type="EMBL" id="KAF5389232.1"/>
    </source>
</evidence>
<keyword evidence="2" id="KW-1185">Reference proteome</keyword>
<reference evidence="1 2" key="1">
    <citation type="journal article" date="2020" name="ISME J.">
        <title>Uncovering the hidden diversity of litter-decomposition mechanisms in mushroom-forming fungi.</title>
        <authorList>
            <person name="Floudas D."/>
            <person name="Bentzer J."/>
            <person name="Ahren D."/>
            <person name="Johansson T."/>
            <person name="Persson P."/>
            <person name="Tunlid A."/>
        </authorList>
    </citation>
    <scope>NUCLEOTIDE SEQUENCE [LARGE SCALE GENOMIC DNA]</scope>
    <source>
        <strain evidence="1 2">CBS 406.79</strain>
    </source>
</reference>
<dbReference type="Proteomes" id="UP000518752">
    <property type="component" value="Unassembled WGS sequence"/>
</dbReference>
<proteinExistence type="predicted"/>
<dbReference type="AlphaFoldDB" id="A0A8H5HTE8"/>